<keyword evidence="7" id="KW-0472">Membrane</keyword>
<reference evidence="11 12" key="2">
    <citation type="journal article" date="2022" name="Mol. Biol. Evol.">
        <title>Comparative Genomics Reveals Insights into the Divergent Evolution of Astigmatic Mites and Household Pest Adaptations.</title>
        <authorList>
            <person name="Xiong Q."/>
            <person name="Wan A.T."/>
            <person name="Liu X."/>
            <person name="Fung C.S."/>
            <person name="Xiao X."/>
            <person name="Malainual N."/>
            <person name="Hou J."/>
            <person name="Wang L."/>
            <person name="Wang M."/>
            <person name="Yang K.Y."/>
            <person name="Cui Y."/>
            <person name="Leung E.L."/>
            <person name="Nong W."/>
            <person name="Shin S.K."/>
            <person name="Au S.W."/>
            <person name="Jeong K.Y."/>
            <person name="Chew F.T."/>
            <person name="Hui J.H."/>
            <person name="Leung T.F."/>
            <person name="Tungtrongchitr A."/>
            <person name="Zhong N."/>
            <person name="Liu Z."/>
            <person name="Tsui S.K."/>
        </authorList>
    </citation>
    <scope>NUCLEOTIDE SEQUENCE [LARGE SCALE GENOMIC DNA]</scope>
    <source>
        <strain evidence="11">Derp</strain>
    </source>
</reference>
<dbReference type="EMBL" id="NJHN03000036">
    <property type="protein sequence ID" value="KAH9422702.1"/>
    <property type="molecule type" value="Genomic_DNA"/>
</dbReference>
<evidence type="ECO:0000256" key="7">
    <source>
        <dbReference type="ARBA" id="ARBA00023136"/>
    </source>
</evidence>
<feature type="compositionally biased region" description="Basic and acidic residues" evidence="10">
    <location>
        <begin position="298"/>
        <end position="313"/>
    </location>
</feature>
<sequence length="379" mass="42775">MAIGVYSLLEATLLVINAIAILNEERFLVKFSLDRNSLMSSASLNQANIPYGGGGFGGQQSATISPTTMSPKMQILNLLHSIRTVAHINNDDDDDDRLSNMNSVLTKKFDSVMEMVTKSYKRIQPKTNRDNFGQMHSESPGRIAKHLVSITENLDYFNNSSKTFEDLPKRPGWRCPTSLVNKSMTKNLTTIEPTTLTTNVDRELEVNSNEKFESITMIKSDTSISTNGPLKEFIRKQKPNFCHQPKIKFKLDPNLIIEAAKRAEILDQQPIRQPSLSSISDSEKKKPIKQQQQPKKSASKEKSTMINKSDKQLKSRMIIDENIGPLIRESLQRVKVFSLKSDIQEIESSIDSLESARMSIELTEQQKTIDLNLKKSKNL</sequence>
<dbReference type="Proteomes" id="UP000887458">
    <property type="component" value="Unassembled WGS sequence"/>
</dbReference>
<evidence type="ECO:0000256" key="6">
    <source>
        <dbReference type="ARBA" id="ARBA00022989"/>
    </source>
</evidence>
<evidence type="ECO:0000256" key="8">
    <source>
        <dbReference type="ARBA" id="ARBA00024203"/>
    </source>
</evidence>
<keyword evidence="4" id="KW-0812">Transmembrane</keyword>
<evidence type="ECO:0000313" key="12">
    <source>
        <dbReference type="Proteomes" id="UP000887458"/>
    </source>
</evidence>
<accession>A0ABQ8JJN8</accession>
<evidence type="ECO:0000256" key="4">
    <source>
        <dbReference type="ARBA" id="ARBA00022692"/>
    </source>
</evidence>
<dbReference type="InterPro" id="IPR013880">
    <property type="entry name" value="Yos1"/>
</dbReference>
<dbReference type="PANTHER" id="PTHR15858:SF0">
    <property type="entry name" value="IMMEDIATE EARLY RESPONSE 3-INTERACTING PROTEIN 1"/>
    <property type="match status" value="1"/>
</dbReference>
<reference evidence="11 12" key="1">
    <citation type="journal article" date="2018" name="J. Allergy Clin. Immunol.">
        <title>High-quality assembly of Dermatophagoides pteronyssinus genome and transcriptome reveals a wide range of novel allergens.</title>
        <authorList>
            <person name="Liu X.Y."/>
            <person name="Yang K.Y."/>
            <person name="Wang M.Q."/>
            <person name="Kwok J.S."/>
            <person name="Zeng X."/>
            <person name="Yang Z."/>
            <person name="Xiao X.J."/>
            <person name="Lau C.P."/>
            <person name="Li Y."/>
            <person name="Huang Z.M."/>
            <person name="Ba J.G."/>
            <person name="Yim A.K."/>
            <person name="Ouyang C.Y."/>
            <person name="Ngai S.M."/>
            <person name="Chan T.F."/>
            <person name="Leung E.L."/>
            <person name="Liu L."/>
            <person name="Liu Z.G."/>
            <person name="Tsui S.K."/>
        </authorList>
    </citation>
    <scope>NUCLEOTIDE SEQUENCE [LARGE SCALE GENOMIC DNA]</scope>
    <source>
        <strain evidence="11">Derp</strain>
    </source>
</reference>
<feature type="region of interest" description="Disordered" evidence="10">
    <location>
        <begin position="268"/>
        <end position="313"/>
    </location>
</feature>
<organism evidence="11 12">
    <name type="scientific">Dermatophagoides pteronyssinus</name>
    <name type="common">European house dust mite</name>
    <dbReference type="NCBI Taxonomy" id="6956"/>
    <lineage>
        <taxon>Eukaryota</taxon>
        <taxon>Metazoa</taxon>
        <taxon>Ecdysozoa</taxon>
        <taxon>Arthropoda</taxon>
        <taxon>Chelicerata</taxon>
        <taxon>Arachnida</taxon>
        <taxon>Acari</taxon>
        <taxon>Acariformes</taxon>
        <taxon>Sarcoptiformes</taxon>
        <taxon>Astigmata</taxon>
        <taxon>Psoroptidia</taxon>
        <taxon>Analgoidea</taxon>
        <taxon>Pyroglyphidae</taxon>
        <taxon>Dermatophagoidinae</taxon>
        <taxon>Dermatophagoides</taxon>
    </lineage>
</organism>
<evidence type="ECO:0000256" key="2">
    <source>
        <dbReference type="ARBA" id="ARBA00016434"/>
    </source>
</evidence>
<evidence type="ECO:0000313" key="11">
    <source>
        <dbReference type="EMBL" id="KAH9422702.1"/>
    </source>
</evidence>
<proteinExistence type="inferred from homology"/>
<protein>
    <recommendedName>
        <fullName evidence="2">Immediate early response 3-interacting protein 1</fullName>
    </recommendedName>
</protein>
<evidence type="ECO:0000256" key="1">
    <source>
        <dbReference type="ARBA" id="ARBA00004370"/>
    </source>
</evidence>
<comment type="subcellular location">
    <subcellularLocation>
        <location evidence="1">Membrane</location>
    </subcellularLocation>
</comment>
<comment type="caution">
    <text evidence="11">The sequence shown here is derived from an EMBL/GenBank/DDBJ whole genome shotgun (WGS) entry which is preliminary data.</text>
</comment>
<name>A0ABQ8JJN8_DERPT</name>
<feature type="compositionally biased region" description="Polar residues" evidence="10">
    <location>
        <begin position="270"/>
        <end position="280"/>
    </location>
</feature>
<keyword evidence="6" id="KW-1133">Transmembrane helix</keyword>
<keyword evidence="12" id="KW-1185">Reference proteome</keyword>
<evidence type="ECO:0000256" key="5">
    <source>
        <dbReference type="ARBA" id="ARBA00022927"/>
    </source>
</evidence>
<keyword evidence="3" id="KW-0813">Transport</keyword>
<evidence type="ECO:0000256" key="10">
    <source>
        <dbReference type="SAM" id="MobiDB-lite"/>
    </source>
</evidence>
<dbReference type="PANTHER" id="PTHR15858">
    <property type="entry name" value="IMMEDIATE EARLY RESPONSE 3-INTERACTING PROTEIN 1"/>
    <property type="match status" value="1"/>
</dbReference>
<gene>
    <name evidence="11" type="primary">IER3IP1</name>
    <name evidence="11" type="ORF">DERP_003379</name>
</gene>
<comment type="similarity">
    <text evidence="8">Belongs to the YOS1 family.</text>
</comment>
<comment type="function">
    <text evidence="9">Regulator of endoplasmic reticulum secretion that acts as a key determinant of brain size. Required for secretion of extracellular matrix proteins. Required for correct brain development by depositing sufficient extracellular matrix proteins for tissue integrity and the proliferation of neural progenitors. Acts as a regulator of the unfolded protein response (UPR).</text>
</comment>
<keyword evidence="5" id="KW-0653">Protein transport</keyword>
<evidence type="ECO:0000256" key="9">
    <source>
        <dbReference type="ARBA" id="ARBA00045999"/>
    </source>
</evidence>
<dbReference type="Pfam" id="PF08571">
    <property type="entry name" value="Yos1"/>
    <property type="match status" value="1"/>
</dbReference>
<evidence type="ECO:0000256" key="3">
    <source>
        <dbReference type="ARBA" id="ARBA00022448"/>
    </source>
</evidence>